<dbReference type="GO" id="GO:0009279">
    <property type="term" value="C:cell outer membrane"/>
    <property type="evidence" value="ECO:0007669"/>
    <property type="project" value="UniProtKB-SubCell"/>
</dbReference>
<dbReference type="PROSITE" id="PS52016">
    <property type="entry name" value="TONB_DEPENDENT_REC_3"/>
    <property type="match status" value="1"/>
</dbReference>
<evidence type="ECO:0000256" key="8">
    <source>
        <dbReference type="ARBA" id="ARBA00023170"/>
    </source>
</evidence>
<dbReference type="GO" id="GO:0044718">
    <property type="term" value="P:siderophore transmembrane transport"/>
    <property type="evidence" value="ECO:0007669"/>
    <property type="project" value="TreeGrafter"/>
</dbReference>
<keyword evidence="16" id="KW-1185">Reference proteome</keyword>
<dbReference type="InterPro" id="IPR039426">
    <property type="entry name" value="TonB-dep_rcpt-like"/>
</dbReference>
<keyword evidence="5 12" id="KW-0732">Signal</keyword>
<keyword evidence="7 10" id="KW-0472">Membrane</keyword>
<evidence type="ECO:0000256" key="3">
    <source>
        <dbReference type="ARBA" id="ARBA00022452"/>
    </source>
</evidence>
<evidence type="ECO:0000256" key="10">
    <source>
        <dbReference type="PROSITE-ProRule" id="PRU01360"/>
    </source>
</evidence>
<evidence type="ECO:0000256" key="2">
    <source>
        <dbReference type="ARBA" id="ARBA00022448"/>
    </source>
</evidence>
<dbReference type="SUPFAM" id="SSF56935">
    <property type="entry name" value="Porins"/>
    <property type="match status" value="1"/>
</dbReference>
<keyword evidence="8" id="KW-0675">Receptor</keyword>
<evidence type="ECO:0000313" key="16">
    <source>
        <dbReference type="Proteomes" id="UP000182034"/>
    </source>
</evidence>
<keyword evidence="6 11" id="KW-0798">TonB box</keyword>
<evidence type="ECO:0000256" key="4">
    <source>
        <dbReference type="ARBA" id="ARBA00022692"/>
    </source>
</evidence>
<comment type="similarity">
    <text evidence="10 11">Belongs to the TonB-dependent receptor family.</text>
</comment>
<keyword evidence="2 10" id="KW-0813">Transport</keyword>
<dbReference type="AlphaFoldDB" id="A0A1K2ILK0"/>
<protein>
    <submittedName>
        <fullName evidence="15">Iron complex outermembrane recepter protein</fullName>
    </submittedName>
</protein>
<dbReference type="InterPro" id="IPR036942">
    <property type="entry name" value="Beta-barrel_TonB_sf"/>
</dbReference>
<dbReference type="Gene3D" id="2.40.170.20">
    <property type="entry name" value="TonB-dependent receptor, beta-barrel domain"/>
    <property type="match status" value="1"/>
</dbReference>
<dbReference type="PANTHER" id="PTHR30069:SF29">
    <property type="entry name" value="HEMOGLOBIN AND HEMOGLOBIN-HAPTOGLOBIN-BINDING PROTEIN 1-RELATED"/>
    <property type="match status" value="1"/>
</dbReference>
<accession>A0A1K2ILK0</accession>
<sequence>MKKNYVVAGAILLSVNMLAQEQPKVDSLKNYYEIQEVNIFGKDKNEGPIHKVDVQLIQDFNKTNVVDAVNLLPGVSITQMGARNEGSILVRGFNSLRTPVFFDGIPIYTPYDGNFDLSRFTTFDIHSISVEKSLVSVQYGPNTMGGAVNIVSRKPVKALDIDGQSGVGFADGTGVNSYFTALNIGTRQDKYYIMGSASLLKVDNYLISRKFDGTPLQPSLERVNSESMDVRLSAKFGYTPNKTDEYSFSIISQNADKDIAPNALKAGNSNWRNYPTYDKRSMYLKTRTLVANKTFLNFTGYYDTYYNKMKQYDDDQYTLLNKNSSFSSVYDDYSLGGIINLTTEAIKNNVITLSVNNKFDSHKEHNEEILANTSTGQKFKEGEPEQNYRDNTFYVGVEDVVTINSLIKAVVGASYNSRNNIKAQEYGTHFETGEKNVLYDFPKGSDHAFDYKGGIIVEPVKNHLITLSASKRSRFASQKERYSSRFGSQVPNPDLKSEYTWAYDITYSAKLGNKFNYEVSGFINNVKNAIFARTVGALDNGNPVSQNVNIGKAVFQGYELAFGYMPIKNMTLGANYSYIDMKDKTEGSNEKFTDVPNHKLMAYTKLEVPKLRSTLNVNMEFYGKRYTTSTGDQAPEFTLVNAKLSVNIVKGVNFDFGVRNLLDRDYYLSYGYPKEGRSFITALRYHF</sequence>
<dbReference type="EMBL" id="FPKW01000004">
    <property type="protein sequence ID" value="SFZ93182.1"/>
    <property type="molecule type" value="Genomic_DNA"/>
</dbReference>
<dbReference type="Pfam" id="PF07715">
    <property type="entry name" value="Plug"/>
    <property type="match status" value="1"/>
</dbReference>
<evidence type="ECO:0000256" key="1">
    <source>
        <dbReference type="ARBA" id="ARBA00004571"/>
    </source>
</evidence>
<reference evidence="16" key="1">
    <citation type="submission" date="2016-10" db="EMBL/GenBank/DDBJ databases">
        <authorList>
            <person name="Varghese N."/>
            <person name="Submissions S."/>
        </authorList>
    </citation>
    <scope>NUCLEOTIDE SEQUENCE [LARGE SCALE GENOMIC DNA]</scope>
    <source>
        <strain evidence="16">SUR2</strain>
    </source>
</reference>
<dbReference type="InterPro" id="IPR012910">
    <property type="entry name" value="Plug_dom"/>
</dbReference>
<dbReference type="STRING" id="1612149.SAMN05216324_104208"/>
<feature type="chain" id="PRO_5012408201" evidence="12">
    <location>
        <begin position="20"/>
        <end position="687"/>
    </location>
</feature>
<feature type="domain" description="TonB-dependent receptor plug" evidence="14">
    <location>
        <begin position="46"/>
        <end position="147"/>
    </location>
</feature>
<evidence type="ECO:0000259" key="13">
    <source>
        <dbReference type="Pfam" id="PF00593"/>
    </source>
</evidence>
<name>A0A1K2ILK0_9FLAO</name>
<dbReference type="Pfam" id="PF00593">
    <property type="entry name" value="TonB_dep_Rec_b-barrel"/>
    <property type="match status" value="1"/>
</dbReference>
<evidence type="ECO:0000256" key="9">
    <source>
        <dbReference type="ARBA" id="ARBA00023237"/>
    </source>
</evidence>
<evidence type="ECO:0000313" key="15">
    <source>
        <dbReference type="EMBL" id="SFZ93182.1"/>
    </source>
</evidence>
<evidence type="ECO:0000256" key="12">
    <source>
        <dbReference type="SAM" id="SignalP"/>
    </source>
</evidence>
<dbReference type="OrthoDB" id="9758472at2"/>
<dbReference type="GO" id="GO:0015344">
    <property type="term" value="F:siderophore uptake transmembrane transporter activity"/>
    <property type="evidence" value="ECO:0007669"/>
    <property type="project" value="TreeGrafter"/>
</dbReference>
<organism evidence="15 16">
    <name type="scientific">Chryseobacterium limigenitum</name>
    <dbReference type="NCBI Taxonomy" id="1612149"/>
    <lineage>
        <taxon>Bacteria</taxon>
        <taxon>Pseudomonadati</taxon>
        <taxon>Bacteroidota</taxon>
        <taxon>Flavobacteriia</taxon>
        <taxon>Flavobacteriales</taxon>
        <taxon>Weeksellaceae</taxon>
        <taxon>Chryseobacterium group</taxon>
        <taxon>Chryseobacterium</taxon>
    </lineage>
</organism>
<keyword evidence="9 10" id="KW-0998">Cell outer membrane</keyword>
<proteinExistence type="inferred from homology"/>
<feature type="domain" description="TonB-dependent receptor-like beta-barrel" evidence="13">
    <location>
        <begin position="241"/>
        <end position="661"/>
    </location>
</feature>
<dbReference type="Proteomes" id="UP000182034">
    <property type="component" value="Unassembled WGS sequence"/>
</dbReference>
<dbReference type="CDD" id="cd01347">
    <property type="entry name" value="ligand_gated_channel"/>
    <property type="match status" value="1"/>
</dbReference>
<evidence type="ECO:0000256" key="7">
    <source>
        <dbReference type="ARBA" id="ARBA00023136"/>
    </source>
</evidence>
<evidence type="ECO:0000256" key="5">
    <source>
        <dbReference type="ARBA" id="ARBA00022729"/>
    </source>
</evidence>
<gene>
    <name evidence="15" type="ORF">SAMN05216324_104208</name>
</gene>
<feature type="signal peptide" evidence="12">
    <location>
        <begin position="1"/>
        <end position="19"/>
    </location>
</feature>
<dbReference type="Gene3D" id="2.170.130.10">
    <property type="entry name" value="TonB-dependent receptor, plug domain"/>
    <property type="match status" value="1"/>
</dbReference>
<evidence type="ECO:0000256" key="11">
    <source>
        <dbReference type="RuleBase" id="RU003357"/>
    </source>
</evidence>
<evidence type="ECO:0000259" key="14">
    <source>
        <dbReference type="Pfam" id="PF07715"/>
    </source>
</evidence>
<dbReference type="RefSeq" id="WP_072408801.1">
    <property type="nucleotide sequence ID" value="NZ_FPKW01000004.1"/>
</dbReference>
<keyword evidence="4 10" id="KW-0812">Transmembrane</keyword>
<keyword evidence="3 10" id="KW-1134">Transmembrane beta strand</keyword>
<comment type="subcellular location">
    <subcellularLocation>
        <location evidence="1 10">Cell outer membrane</location>
        <topology evidence="1 10">Multi-pass membrane protein</topology>
    </subcellularLocation>
</comment>
<dbReference type="PANTHER" id="PTHR30069">
    <property type="entry name" value="TONB-DEPENDENT OUTER MEMBRANE RECEPTOR"/>
    <property type="match status" value="1"/>
</dbReference>
<dbReference type="InterPro" id="IPR000531">
    <property type="entry name" value="Beta-barrel_TonB"/>
</dbReference>
<evidence type="ECO:0000256" key="6">
    <source>
        <dbReference type="ARBA" id="ARBA00023077"/>
    </source>
</evidence>
<dbReference type="InterPro" id="IPR037066">
    <property type="entry name" value="Plug_dom_sf"/>
</dbReference>